<keyword evidence="4" id="KW-0805">Transcription regulation</keyword>
<sequence length="685" mass="77689">MPLLPTQSVAVYSVLSTLTSHRENRRNLSAQFTELPDRDEYPEYYRVIPEPRCLDGIKESLDKGRYNSTDDVWSDLKLVFLNAMHYNEEGSAIWRNAKTLEALLTKTWLNTPELPGPPPSPSPGIAYPMHPIRTPVTAPRGRKRRSPPPEDETFTASEEKQAEKQAVLAQSDEMARRVEESMEKWPGYGEMGWMIQPSGDPYARYGEIIQQIRDHKNETGERISKVLDKLPEASIVPYLSYNSLLSLDIIEVRVERRQYAMTAEFDRDLTRLFEKGRRFFDVGSEDYGNVILLQRMYQQLTSPDASNSSGNNFASVAAGPGNAKPLRSAESTNEDGVTSFRISSKERQFTESASFKGQTYRVEPGDYVHLMNPDDPAKPIIAQVFKTFLPDGASLDQNQQSLTVCWYYRPEQTIHPAHRQFYLNEVFKTSHFADHAIGDVIEKIGCQFTTKYTRGRPKAPYWYPGWPLYICDSRYNDKEKAFVKIKNWNSCIPDELRKMDFMPVQPFERTMILRKVPSPFLSGGKGPGKIGEPDAVQLREEETERERDREAKRRRLEAQAYDAQARATAPTANALQWGPTAAERRSAEDRSVVTAAGGAAHLQAHGAVIETLPQETVMHFAHDPETEALLWFAGPPMLMARPRPLTHSLAYLAFKATGEKPRRNRGEAAMEMEEAEGGERIMVTV</sequence>
<proteinExistence type="predicted"/>
<dbReference type="Pfam" id="PF00439">
    <property type="entry name" value="Bromodomain"/>
    <property type="match status" value="1"/>
</dbReference>
<feature type="compositionally biased region" description="Polar residues" evidence="9">
    <location>
        <begin position="303"/>
        <end position="314"/>
    </location>
</feature>
<dbReference type="InterPro" id="IPR001487">
    <property type="entry name" value="Bromodomain"/>
</dbReference>
<dbReference type="Gene3D" id="1.20.920.10">
    <property type="entry name" value="Bromodomain-like"/>
    <property type="match status" value="2"/>
</dbReference>
<evidence type="ECO:0000256" key="9">
    <source>
        <dbReference type="SAM" id="MobiDB-lite"/>
    </source>
</evidence>
<dbReference type="InterPro" id="IPR001025">
    <property type="entry name" value="BAH_dom"/>
</dbReference>
<feature type="compositionally biased region" description="Low complexity" evidence="9">
    <location>
        <begin position="558"/>
        <end position="574"/>
    </location>
</feature>
<protein>
    <recommendedName>
        <fullName evidence="14">BAH-domain-containing protein</fullName>
    </recommendedName>
</protein>
<dbReference type="SMART" id="SM00297">
    <property type="entry name" value="BROMO"/>
    <property type="match status" value="1"/>
</dbReference>
<comment type="subcellular location">
    <subcellularLocation>
        <location evidence="1">Nucleus</location>
    </subcellularLocation>
</comment>
<gene>
    <name evidence="12" type="ORF">CALVIDRAFT_534086</name>
</gene>
<evidence type="ECO:0000259" key="11">
    <source>
        <dbReference type="PROSITE" id="PS51038"/>
    </source>
</evidence>
<dbReference type="PRINTS" id="PR00503">
    <property type="entry name" value="BROMODOMAIN"/>
</dbReference>
<accession>A0A167QDN3</accession>
<keyword evidence="7" id="KW-0539">Nucleus</keyword>
<dbReference type="GO" id="GO:0003682">
    <property type="term" value="F:chromatin binding"/>
    <property type="evidence" value="ECO:0007669"/>
    <property type="project" value="InterPro"/>
</dbReference>
<dbReference type="SMART" id="SM00439">
    <property type="entry name" value="BAH"/>
    <property type="match status" value="1"/>
</dbReference>
<dbReference type="Gene3D" id="2.30.30.490">
    <property type="match status" value="1"/>
</dbReference>
<name>A0A167QDN3_CALVF</name>
<evidence type="ECO:0000313" key="12">
    <source>
        <dbReference type="EMBL" id="KZO99660.1"/>
    </source>
</evidence>
<organism evidence="12 13">
    <name type="scientific">Calocera viscosa (strain TUFC12733)</name>
    <dbReference type="NCBI Taxonomy" id="1330018"/>
    <lineage>
        <taxon>Eukaryota</taxon>
        <taxon>Fungi</taxon>
        <taxon>Dikarya</taxon>
        <taxon>Basidiomycota</taxon>
        <taxon>Agaricomycotina</taxon>
        <taxon>Dacrymycetes</taxon>
        <taxon>Dacrymycetales</taxon>
        <taxon>Dacrymycetaceae</taxon>
        <taxon>Calocera</taxon>
    </lineage>
</organism>
<dbReference type="PANTHER" id="PTHR16062:SF21">
    <property type="entry name" value="CHROMATIN STRUCTURE-REMODELING COMPLEX SUBUNIT RSC1-RELATED"/>
    <property type="match status" value="1"/>
</dbReference>
<dbReference type="Pfam" id="PF01426">
    <property type="entry name" value="BAH"/>
    <property type="match status" value="1"/>
</dbReference>
<dbReference type="GO" id="GO:0016586">
    <property type="term" value="C:RSC-type complex"/>
    <property type="evidence" value="ECO:0007669"/>
    <property type="project" value="InterPro"/>
</dbReference>
<dbReference type="PROSITE" id="PS50014">
    <property type="entry name" value="BROMODOMAIN_2"/>
    <property type="match status" value="1"/>
</dbReference>
<dbReference type="CDD" id="cd04717">
    <property type="entry name" value="BAH_polybromo"/>
    <property type="match status" value="1"/>
</dbReference>
<dbReference type="Proteomes" id="UP000076738">
    <property type="component" value="Unassembled WGS sequence"/>
</dbReference>
<keyword evidence="3" id="KW-0156">Chromatin regulator</keyword>
<dbReference type="InterPro" id="IPR036427">
    <property type="entry name" value="Bromodomain-like_sf"/>
</dbReference>
<evidence type="ECO:0000256" key="4">
    <source>
        <dbReference type="ARBA" id="ARBA00023015"/>
    </source>
</evidence>
<evidence type="ECO:0000256" key="7">
    <source>
        <dbReference type="ARBA" id="ARBA00023242"/>
    </source>
</evidence>
<dbReference type="GO" id="GO:0006338">
    <property type="term" value="P:chromatin remodeling"/>
    <property type="evidence" value="ECO:0007669"/>
    <property type="project" value="InterPro"/>
</dbReference>
<keyword evidence="5 8" id="KW-0103">Bromodomain</keyword>
<dbReference type="PANTHER" id="PTHR16062">
    <property type="entry name" value="SWI/SNF-RELATED"/>
    <property type="match status" value="1"/>
</dbReference>
<feature type="region of interest" description="Disordered" evidence="9">
    <location>
        <begin position="518"/>
        <end position="589"/>
    </location>
</feature>
<dbReference type="EMBL" id="KV417271">
    <property type="protein sequence ID" value="KZO99660.1"/>
    <property type="molecule type" value="Genomic_DNA"/>
</dbReference>
<evidence type="ECO:0000256" key="3">
    <source>
        <dbReference type="ARBA" id="ARBA00022853"/>
    </source>
</evidence>
<evidence type="ECO:0000256" key="6">
    <source>
        <dbReference type="ARBA" id="ARBA00023163"/>
    </source>
</evidence>
<evidence type="ECO:0000256" key="8">
    <source>
        <dbReference type="PROSITE-ProRule" id="PRU00035"/>
    </source>
</evidence>
<keyword evidence="6" id="KW-0804">Transcription</keyword>
<dbReference type="InterPro" id="IPR043151">
    <property type="entry name" value="BAH_sf"/>
</dbReference>
<evidence type="ECO:0000256" key="2">
    <source>
        <dbReference type="ARBA" id="ARBA00022737"/>
    </source>
</evidence>
<evidence type="ECO:0008006" key="14">
    <source>
        <dbReference type="Google" id="ProtNLM"/>
    </source>
</evidence>
<feature type="domain" description="Bromo" evidence="10">
    <location>
        <begin position="24"/>
        <end position="94"/>
    </location>
</feature>
<evidence type="ECO:0000256" key="5">
    <source>
        <dbReference type="ARBA" id="ARBA00023117"/>
    </source>
</evidence>
<feature type="region of interest" description="Disordered" evidence="9">
    <location>
        <begin position="111"/>
        <end position="172"/>
    </location>
</feature>
<dbReference type="CDD" id="cd04369">
    <property type="entry name" value="Bromodomain"/>
    <property type="match status" value="1"/>
</dbReference>
<evidence type="ECO:0000313" key="13">
    <source>
        <dbReference type="Proteomes" id="UP000076738"/>
    </source>
</evidence>
<reference evidence="12 13" key="1">
    <citation type="journal article" date="2016" name="Mol. Biol. Evol.">
        <title>Comparative Genomics of Early-Diverging Mushroom-Forming Fungi Provides Insights into the Origins of Lignocellulose Decay Capabilities.</title>
        <authorList>
            <person name="Nagy L.G."/>
            <person name="Riley R."/>
            <person name="Tritt A."/>
            <person name="Adam C."/>
            <person name="Daum C."/>
            <person name="Floudas D."/>
            <person name="Sun H."/>
            <person name="Yadav J.S."/>
            <person name="Pangilinan J."/>
            <person name="Larsson K.H."/>
            <person name="Matsuura K."/>
            <person name="Barry K."/>
            <person name="Labutti K."/>
            <person name="Kuo R."/>
            <person name="Ohm R.A."/>
            <person name="Bhattacharya S.S."/>
            <person name="Shirouzu T."/>
            <person name="Yoshinaga Y."/>
            <person name="Martin F.M."/>
            <person name="Grigoriev I.V."/>
            <person name="Hibbett D.S."/>
        </authorList>
    </citation>
    <scope>NUCLEOTIDE SEQUENCE [LARGE SCALE GENOMIC DNA]</scope>
    <source>
        <strain evidence="12 13">TUFC12733</strain>
    </source>
</reference>
<evidence type="ECO:0000256" key="1">
    <source>
        <dbReference type="ARBA" id="ARBA00004123"/>
    </source>
</evidence>
<dbReference type="PROSITE" id="PS51038">
    <property type="entry name" value="BAH"/>
    <property type="match status" value="1"/>
</dbReference>
<dbReference type="STRING" id="1330018.A0A167QDN3"/>
<feature type="domain" description="BAH" evidence="11">
    <location>
        <begin position="360"/>
        <end position="486"/>
    </location>
</feature>
<dbReference type="OrthoDB" id="1742084at2759"/>
<feature type="region of interest" description="Disordered" evidence="9">
    <location>
        <begin position="303"/>
        <end position="337"/>
    </location>
</feature>
<dbReference type="AlphaFoldDB" id="A0A167QDN3"/>
<dbReference type="GO" id="GO:0006368">
    <property type="term" value="P:transcription elongation by RNA polymerase II"/>
    <property type="evidence" value="ECO:0007669"/>
    <property type="project" value="TreeGrafter"/>
</dbReference>
<dbReference type="InterPro" id="IPR037382">
    <property type="entry name" value="Rsc/polybromo"/>
</dbReference>
<keyword evidence="13" id="KW-1185">Reference proteome</keyword>
<evidence type="ECO:0000259" key="10">
    <source>
        <dbReference type="PROSITE" id="PS50014"/>
    </source>
</evidence>
<feature type="compositionally biased region" description="Basic and acidic residues" evidence="9">
    <location>
        <begin position="537"/>
        <end position="551"/>
    </location>
</feature>
<dbReference type="SUPFAM" id="SSF47370">
    <property type="entry name" value="Bromodomain"/>
    <property type="match status" value="1"/>
</dbReference>
<keyword evidence="2" id="KW-0677">Repeat</keyword>